<evidence type="ECO:0000313" key="1">
    <source>
        <dbReference type="EMBL" id="GAX12461.1"/>
    </source>
</evidence>
<protein>
    <submittedName>
        <fullName evidence="1">Uncharacterized protein</fullName>
    </submittedName>
</protein>
<sequence length="258" mass="28948">MNRYTCIECHGLTLSADQAVVLATQNHDMRLTLRACEFNDGGVAFIDALQSRESRLTALVFDEKTGLSDVSLKRLLQLDKIKSLTLPSLEDELALLPFSARVDYLDYTIFSSSLLVGELQSLNIVTTELSLTISHNISAFPTASLTSLFRRLAELGHLQVFRLQLKVRLDLAGIRREPTPDAVVEELIRAALANEGLRVLDLGDRCFNIDWGPHIKTLFEGLKDHKGLRSIKMDVDDKDFGDDYKLLRQFLLKTDASK</sequence>
<keyword evidence="2" id="KW-1185">Reference proteome</keyword>
<dbReference type="AlphaFoldDB" id="A0A1Z5JFC7"/>
<gene>
    <name evidence="1" type="ORF">FisN_24Hu035</name>
</gene>
<comment type="caution">
    <text evidence="1">The sequence shown here is derived from an EMBL/GenBank/DDBJ whole genome shotgun (WGS) entry which is preliminary data.</text>
</comment>
<dbReference type="EMBL" id="BDSP01000052">
    <property type="protein sequence ID" value="GAX12461.1"/>
    <property type="molecule type" value="Genomic_DNA"/>
</dbReference>
<reference evidence="1 2" key="1">
    <citation type="journal article" date="2015" name="Plant Cell">
        <title>Oil accumulation by the oleaginous diatom Fistulifera solaris as revealed by the genome and transcriptome.</title>
        <authorList>
            <person name="Tanaka T."/>
            <person name="Maeda Y."/>
            <person name="Veluchamy A."/>
            <person name="Tanaka M."/>
            <person name="Abida H."/>
            <person name="Marechal E."/>
            <person name="Bowler C."/>
            <person name="Muto M."/>
            <person name="Sunaga Y."/>
            <person name="Tanaka M."/>
            <person name="Yoshino T."/>
            <person name="Taniguchi T."/>
            <person name="Fukuda Y."/>
            <person name="Nemoto M."/>
            <person name="Matsumoto M."/>
            <person name="Wong P.S."/>
            <person name="Aburatani S."/>
            <person name="Fujibuchi W."/>
        </authorList>
    </citation>
    <scope>NUCLEOTIDE SEQUENCE [LARGE SCALE GENOMIC DNA]</scope>
    <source>
        <strain evidence="1 2">JPCC DA0580</strain>
    </source>
</reference>
<organism evidence="1 2">
    <name type="scientific">Fistulifera solaris</name>
    <name type="common">Oleaginous diatom</name>
    <dbReference type="NCBI Taxonomy" id="1519565"/>
    <lineage>
        <taxon>Eukaryota</taxon>
        <taxon>Sar</taxon>
        <taxon>Stramenopiles</taxon>
        <taxon>Ochrophyta</taxon>
        <taxon>Bacillariophyta</taxon>
        <taxon>Bacillariophyceae</taxon>
        <taxon>Bacillariophycidae</taxon>
        <taxon>Naviculales</taxon>
        <taxon>Naviculaceae</taxon>
        <taxon>Fistulifera</taxon>
    </lineage>
</organism>
<proteinExistence type="predicted"/>
<dbReference type="SUPFAM" id="SSF52047">
    <property type="entry name" value="RNI-like"/>
    <property type="match status" value="1"/>
</dbReference>
<name>A0A1Z5JFC7_FISSO</name>
<evidence type="ECO:0000313" key="2">
    <source>
        <dbReference type="Proteomes" id="UP000198406"/>
    </source>
</evidence>
<dbReference type="Proteomes" id="UP000198406">
    <property type="component" value="Unassembled WGS sequence"/>
</dbReference>
<accession>A0A1Z5JFC7</accession>
<dbReference type="InParanoid" id="A0A1Z5JFC7"/>